<dbReference type="InterPro" id="IPR050238">
    <property type="entry name" value="DNA_Rep/Repair_Clamp_Loader"/>
</dbReference>
<evidence type="ECO:0000313" key="1">
    <source>
        <dbReference type="EMBL" id="SVC40566.1"/>
    </source>
</evidence>
<sequence length="314" mass="35903">MWKTVGQERSIEIVSRGIRSEKLAHSYLITGIESVGKMTLALDIARASNCIDMTLESRPCGSCNQCFRIDALNHTDLFIYDLQPTEEDGNKMSTTITLEQLRDDFLKQIYRKPFEGRNRVFIIAAVERMRTEQANILLKTLEEPPDNVIILLLSKDHEGLIETIVSRCQLLRLRPVGTEIIRGYVENLVNLSDIDREEITRLSRGRIGWAYRAATDVDFLANVHDSIDAIETAVTGTLEDKFKHSRNLSSRFRRDRRIGHLDIDHMLTWWRDVLLVTSGIEEEVINISRLDTLRSMAASLNPSEVASTIKYVRS</sequence>
<dbReference type="AlphaFoldDB" id="A0A382LVI2"/>
<dbReference type="InterPro" id="IPR027417">
    <property type="entry name" value="P-loop_NTPase"/>
</dbReference>
<accession>A0A382LVI2</accession>
<name>A0A382LVI2_9ZZZZ</name>
<dbReference type="GO" id="GO:0006261">
    <property type="term" value="P:DNA-templated DNA replication"/>
    <property type="evidence" value="ECO:0007669"/>
    <property type="project" value="TreeGrafter"/>
</dbReference>
<evidence type="ECO:0008006" key="2">
    <source>
        <dbReference type="Google" id="ProtNLM"/>
    </source>
</evidence>
<proteinExistence type="predicted"/>
<dbReference type="EMBL" id="UINC01089454">
    <property type="protein sequence ID" value="SVC40566.1"/>
    <property type="molecule type" value="Genomic_DNA"/>
</dbReference>
<dbReference type="Gene3D" id="3.40.50.300">
    <property type="entry name" value="P-loop containing nucleotide triphosphate hydrolases"/>
    <property type="match status" value="1"/>
</dbReference>
<dbReference type="Pfam" id="PF13177">
    <property type="entry name" value="DNA_pol3_delta2"/>
    <property type="match status" value="1"/>
</dbReference>
<dbReference type="SUPFAM" id="SSF52540">
    <property type="entry name" value="P-loop containing nucleoside triphosphate hydrolases"/>
    <property type="match status" value="1"/>
</dbReference>
<reference evidence="1" key="1">
    <citation type="submission" date="2018-05" db="EMBL/GenBank/DDBJ databases">
        <authorList>
            <person name="Lanie J.A."/>
            <person name="Ng W.-L."/>
            <person name="Kazmierczak K.M."/>
            <person name="Andrzejewski T.M."/>
            <person name="Davidsen T.M."/>
            <person name="Wayne K.J."/>
            <person name="Tettelin H."/>
            <person name="Glass J.I."/>
            <person name="Rusch D."/>
            <person name="Podicherti R."/>
            <person name="Tsui H.-C.T."/>
            <person name="Winkler M.E."/>
        </authorList>
    </citation>
    <scope>NUCLEOTIDE SEQUENCE</scope>
</reference>
<dbReference type="PANTHER" id="PTHR11669">
    <property type="entry name" value="REPLICATION FACTOR C / DNA POLYMERASE III GAMMA-TAU SUBUNIT"/>
    <property type="match status" value="1"/>
</dbReference>
<dbReference type="PANTHER" id="PTHR11669:SF8">
    <property type="entry name" value="DNA POLYMERASE III SUBUNIT DELTA"/>
    <property type="match status" value="1"/>
</dbReference>
<organism evidence="1">
    <name type="scientific">marine metagenome</name>
    <dbReference type="NCBI Taxonomy" id="408172"/>
    <lineage>
        <taxon>unclassified sequences</taxon>
        <taxon>metagenomes</taxon>
        <taxon>ecological metagenomes</taxon>
    </lineage>
</organism>
<feature type="non-terminal residue" evidence="1">
    <location>
        <position position="314"/>
    </location>
</feature>
<gene>
    <name evidence="1" type="ORF">METZ01_LOCUS293420</name>
</gene>
<protein>
    <recommendedName>
        <fullName evidence="2">DNA-directed DNA polymerase</fullName>
    </recommendedName>
</protein>